<sequence length="76" mass="8518">MWCVVLQEAYLELGKRHGMVFSTILTALYGLLGREVYTGKMIGSSNLQFFSQNDLNDGIIGCGILFVLRILSFLNK</sequence>
<feature type="transmembrane region" description="Helical" evidence="1">
    <location>
        <begin position="20"/>
        <end position="37"/>
    </location>
</feature>
<accession>A0A8D9CZ86</accession>
<reference evidence="2 3" key="1">
    <citation type="submission" date="2021-07" db="EMBL/GenBank/DDBJ databases">
        <authorList>
            <consortium name="Genoscope - CEA"/>
            <person name="William W."/>
        </authorList>
    </citation>
    <scope>NUCLEOTIDE SEQUENCE [LARGE SCALE GENOMIC DNA]</scope>
</reference>
<gene>
    <name evidence="2" type="ORF">BRAPAZ1V2_A09P43550.2</name>
</gene>
<name>A0A8D9CZ86_BRACM</name>
<evidence type="ECO:0000313" key="3">
    <source>
        <dbReference type="Proteomes" id="UP000694005"/>
    </source>
</evidence>
<feature type="transmembrane region" description="Helical" evidence="1">
    <location>
        <begin position="58"/>
        <end position="74"/>
    </location>
</feature>
<evidence type="ECO:0000313" key="2">
    <source>
        <dbReference type="EMBL" id="CAG7863888.1"/>
    </source>
</evidence>
<dbReference type="Proteomes" id="UP000694005">
    <property type="component" value="Chromosome A09"/>
</dbReference>
<dbReference type="EMBL" id="LS974625">
    <property type="protein sequence ID" value="CAG7863888.1"/>
    <property type="molecule type" value="Genomic_DNA"/>
</dbReference>
<evidence type="ECO:0000256" key="1">
    <source>
        <dbReference type="SAM" id="Phobius"/>
    </source>
</evidence>
<organism evidence="2 3">
    <name type="scientific">Brassica campestris</name>
    <name type="common">Field mustard</name>
    <dbReference type="NCBI Taxonomy" id="3711"/>
    <lineage>
        <taxon>Eukaryota</taxon>
        <taxon>Viridiplantae</taxon>
        <taxon>Streptophyta</taxon>
        <taxon>Embryophyta</taxon>
        <taxon>Tracheophyta</taxon>
        <taxon>Spermatophyta</taxon>
        <taxon>Magnoliopsida</taxon>
        <taxon>eudicotyledons</taxon>
        <taxon>Gunneridae</taxon>
        <taxon>Pentapetalae</taxon>
        <taxon>rosids</taxon>
        <taxon>malvids</taxon>
        <taxon>Brassicales</taxon>
        <taxon>Brassicaceae</taxon>
        <taxon>Brassiceae</taxon>
        <taxon>Brassica</taxon>
    </lineage>
</organism>
<dbReference type="Gramene" id="A09p43550.2_BraZ1">
    <property type="protein sequence ID" value="A09p43550.2_BraZ1.CDS"/>
    <property type="gene ID" value="A09g43550.2_BraZ1"/>
</dbReference>
<keyword evidence="1" id="KW-1133">Transmembrane helix</keyword>
<protein>
    <submittedName>
        <fullName evidence="2">Uncharacterized protein</fullName>
    </submittedName>
</protein>
<dbReference type="AlphaFoldDB" id="A0A8D9CZ86"/>
<keyword evidence="1" id="KW-0812">Transmembrane</keyword>
<proteinExistence type="predicted"/>
<keyword evidence="1" id="KW-0472">Membrane</keyword>